<feature type="domain" description="Quinate/shikimate 5-dehydrogenase/glutamyl-tRNA reductase" evidence="1">
    <location>
        <begin position="140"/>
        <end position="257"/>
    </location>
</feature>
<accession>A0A0U1KZW8</accession>
<sequence>MQKFAFVVHPLEASDFSRKFSFTRNWPDRLVEGIIKYIPPFKVSHISGIDSGHNKAEGWFVGCPLTSRQMVAMPEPYVINKIIKTGKVAEKLGAKIMGLGAFTSVVGDAGITVAKNLKIAVTTGNSYTVATALEGTRQAAKAMGIDLLRTNVLILGATGSIGAACAQILAREVRYLTLAARDEVKLEKLSKQILKTTGLAVRVTANTKQAIRNADIVVAVTSAIDSIIEPEDLKPGAIVCDVARPRNVSRRVAEIRNDVLVLEGGVVEVPGDVQFGLNFGFPPQTAYACMAETMILALEGRYENFTLGRDLTVKQVEIIDRLAAKHGFKLAGFRSFERAITSQELASIKANALAKTLQISKGVL</sequence>
<keyword evidence="2" id="KW-0032">Aminotransferase</keyword>
<name>A0A0U1KZW8_9FIRM</name>
<dbReference type="SUPFAM" id="SSF51735">
    <property type="entry name" value="NAD(P)-binding Rossmann-fold domains"/>
    <property type="match status" value="1"/>
</dbReference>
<dbReference type="RefSeq" id="WP_021168643.1">
    <property type="nucleotide sequence ID" value="NZ_CTRP01000011.1"/>
</dbReference>
<dbReference type="EC" id="2.6.1.11" evidence="2"/>
<dbReference type="Gene3D" id="3.40.50.720">
    <property type="entry name" value="NAD(P)-binding Rossmann-like Domain"/>
    <property type="match status" value="1"/>
</dbReference>
<dbReference type="Pfam" id="PF01488">
    <property type="entry name" value="Shikimate_DH"/>
    <property type="match status" value="1"/>
</dbReference>
<keyword evidence="3" id="KW-1185">Reference proteome</keyword>
<dbReference type="Proteomes" id="UP000049855">
    <property type="component" value="Unassembled WGS sequence"/>
</dbReference>
<dbReference type="InterPro" id="IPR036291">
    <property type="entry name" value="NAD(P)-bd_dom_sf"/>
</dbReference>
<proteinExistence type="predicted"/>
<dbReference type="GO" id="GO:0003992">
    <property type="term" value="F:N2-acetyl-L-ornithine:2-oxoglutarate 5-aminotransferase activity"/>
    <property type="evidence" value="ECO:0007669"/>
    <property type="project" value="UniProtKB-EC"/>
</dbReference>
<dbReference type="InterPro" id="IPR006151">
    <property type="entry name" value="Shikm_DH/Glu-tRNA_Rdtase"/>
</dbReference>
<organism evidence="2 3">
    <name type="scientific">Sporomusa ovata</name>
    <dbReference type="NCBI Taxonomy" id="2378"/>
    <lineage>
        <taxon>Bacteria</taxon>
        <taxon>Bacillati</taxon>
        <taxon>Bacillota</taxon>
        <taxon>Negativicutes</taxon>
        <taxon>Selenomonadales</taxon>
        <taxon>Sporomusaceae</taxon>
        <taxon>Sporomusa</taxon>
    </lineage>
</organism>
<evidence type="ECO:0000313" key="2">
    <source>
        <dbReference type="EMBL" id="CQR72962.1"/>
    </source>
</evidence>
<gene>
    <name evidence="2" type="ORF">SpAn4DRAFT_3422</name>
</gene>
<keyword evidence="2" id="KW-0808">Transferase</keyword>
<protein>
    <submittedName>
        <fullName evidence="2">Acetylornithine aminotransferase</fullName>
        <ecNumber evidence="2">2.6.1.11</ecNumber>
    </submittedName>
</protein>
<evidence type="ECO:0000259" key="1">
    <source>
        <dbReference type="Pfam" id="PF01488"/>
    </source>
</evidence>
<dbReference type="AlphaFoldDB" id="A0A0U1KZW8"/>
<reference evidence="3" key="1">
    <citation type="submission" date="2015-03" db="EMBL/GenBank/DDBJ databases">
        <authorList>
            <person name="Nijsse Bart"/>
        </authorList>
    </citation>
    <scope>NUCLEOTIDE SEQUENCE [LARGE SCALE GENOMIC DNA]</scope>
</reference>
<evidence type="ECO:0000313" key="3">
    <source>
        <dbReference type="Proteomes" id="UP000049855"/>
    </source>
</evidence>
<dbReference type="EMBL" id="CTRP01000011">
    <property type="protein sequence ID" value="CQR72962.1"/>
    <property type="molecule type" value="Genomic_DNA"/>
</dbReference>